<dbReference type="STRING" id="1395513.P343_00420"/>
<dbReference type="Proteomes" id="UP000018296">
    <property type="component" value="Unassembled WGS sequence"/>
</dbReference>
<dbReference type="OrthoDB" id="2972281at2"/>
<dbReference type="PATRIC" id="fig|1395513.3.peg.85"/>
<comment type="caution">
    <text evidence="1">The sequence shown here is derived from an EMBL/GenBank/DDBJ whole genome shotgun (WGS) entry which is preliminary data.</text>
</comment>
<dbReference type="RefSeq" id="WP_023508410.1">
    <property type="nucleotide sequence ID" value="NZ_AWTC01000001.1"/>
</dbReference>
<reference evidence="1 2" key="1">
    <citation type="journal article" date="2013" name="Genome Announc.">
        <title>Genome Sequence of Sporolactobacillus laevolacticus DSM442, an Efficient Polymer-Grade D-Lactate Producer from Agricultural Waste Cottonseed as a Nitrogen Source.</title>
        <authorList>
            <person name="Wang H."/>
            <person name="Wang L."/>
            <person name="Ju J."/>
            <person name="Yu B."/>
            <person name="Ma Y."/>
        </authorList>
    </citation>
    <scope>NUCLEOTIDE SEQUENCE [LARGE SCALE GENOMIC DNA]</scope>
    <source>
        <strain evidence="1 2">DSM 442</strain>
    </source>
</reference>
<protein>
    <recommendedName>
        <fullName evidence="3">Fur-regulated basic protein FbpA</fullName>
    </recommendedName>
</protein>
<accession>V6J0G5</accession>
<dbReference type="EMBL" id="AWTC01000001">
    <property type="protein sequence ID" value="EST13300.1"/>
    <property type="molecule type" value="Genomic_DNA"/>
</dbReference>
<evidence type="ECO:0000313" key="2">
    <source>
        <dbReference type="Proteomes" id="UP000018296"/>
    </source>
</evidence>
<evidence type="ECO:0000313" key="1">
    <source>
        <dbReference type="EMBL" id="EST13300.1"/>
    </source>
</evidence>
<dbReference type="InterPro" id="IPR025072">
    <property type="entry name" value="Fur_reg_FbpA"/>
</dbReference>
<organism evidence="1 2">
    <name type="scientific">Sporolactobacillus laevolacticus DSM 442</name>
    <dbReference type="NCBI Taxonomy" id="1395513"/>
    <lineage>
        <taxon>Bacteria</taxon>
        <taxon>Bacillati</taxon>
        <taxon>Bacillota</taxon>
        <taxon>Bacilli</taxon>
        <taxon>Bacillales</taxon>
        <taxon>Sporolactobacillaceae</taxon>
        <taxon>Sporolactobacillus</taxon>
    </lineage>
</organism>
<dbReference type="AlphaFoldDB" id="V6J0G5"/>
<name>V6J0G5_9BACL</name>
<keyword evidence="2" id="KW-1185">Reference proteome</keyword>
<sequence length="60" mass="7065">MNQSLRQTIENKRQKLIDQLIDADVFKIDGKQLFEVSLTKLEHEYKTVQLHAHYHEKASG</sequence>
<evidence type="ECO:0008006" key="3">
    <source>
        <dbReference type="Google" id="ProtNLM"/>
    </source>
</evidence>
<dbReference type="Pfam" id="PF13076">
    <property type="entry name" value="Fur_reg_FbpA"/>
    <property type="match status" value="1"/>
</dbReference>
<proteinExistence type="predicted"/>
<gene>
    <name evidence="1" type="ORF">P343_00420</name>
</gene>